<dbReference type="GO" id="GO:0097347">
    <property type="term" value="C:TAM protein secretion complex"/>
    <property type="evidence" value="ECO:0007669"/>
    <property type="project" value="TreeGrafter"/>
</dbReference>
<evidence type="ECO:0000256" key="5">
    <source>
        <dbReference type="SAM" id="MobiDB-lite"/>
    </source>
</evidence>
<dbReference type="Pfam" id="PF04357">
    <property type="entry name" value="TamB"/>
    <property type="match status" value="1"/>
</dbReference>
<proteinExistence type="predicted"/>
<organism evidence="8 9">
    <name type="scientific">Caballeronia sordidicola</name>
    <name type="common">Burkholderia sordidicola</name>
    <dbReference type="NCBI Taxonomy" id="196367"/>
    <lineage>
        <taxon>Bacteria</taxon>
        <taxon>Pseudomonadati</taxon>
        <taxon>Pseudomonadota</taxon>
        <taxon>Betaproteobacteria</taxon>
        <taxon>Burkholderiales</taxon>
        <taxon>Burkholderiaceae</taxon>
        <taxon>Caballeronia</taxon>
    </lineage>
</organism>
<dbReference type="InterPro" id="IPR007452">
    <property type="entry name" value="TamB_C"/>
</dbReference>
<dbReference type="Proteomes" id="UP000054893">
    <property type="component" value="Unassembled WGS sequence"/>
</dbReference>
<feature type="region of interest" description="Disordered" evidence="5">
    <location>
        <begin position="1"/>
        <end position="34"/>
    </location>
</feature>
<evidence type="ECO:0000256" key="4">
    <source>
        <dbReference type="ARBA" id="ARBA00023136"/>
    </source>
</evidence>
<evidence type="ECO:0000256" key="1">
    <source>
        <dbReference type="ARBA" id="ARBA00004167"/>
    </source>
</evidence>
<dbReference type="PANTHER" id="PTHR36985:SF1">
    <property type="entry name" value="TRANSLOCATION AND ASSEMBLY MODULE SUBUNIT TAMB"/>
    <property type="match status" value="1"/>
</dbReference>
<dbReference type="PANTHER" id="PTHR36985">
    <property type="entry name" value="TRANSLOCATION AND ASSEMBLY MODULE SUBUNIT TAMB"/>
    <property type="match status" value="1"/>
</dbReference>
<name>A0A158GXD0_CABSO</name>
<evidence type="ECO:0000313" key="8">
    <source>
        <dbReference type="EMBL" id="SAL36765.1"/>
    </source>
</evidence>
<dbReference type="OrthoDB" id="5288149at2"/>
<feature type="domain" description="Translocation and assembly module TamB C-terminal" evidence="7">
    <location>
        <begin position="997"/>
        <end position="1339"/>
    </location>
</feature>
<evidence type="ECO:0000313" key="9">
    <source>
        <dbReference type="Proteomes" id="UP000054893"/>
    </source>
</evidence>
<feature type="transmembrane region" description="Helical" evidence="6">
    <location>
        <begin position="41"/>
        <end position="67"/>
    </location>
</feature>
<evidence type="ECO:0000256" key="2">
    <source>
        <dbReference type="ARBA" id="ARBA00022692"/>
    </source>
</evidence>
<dbReference type="GO" id="GO:0009306">
    <property type="term" value="P:protein secretion"/>
    <property type="evidence" value="ECO:0007669"/>
    <property type="project" value="InterPro"/>
</dbReference>
<gene>
    <name evidence="8" type="ORF">AWB64_03749</name>
</gene>
<feature type="compositionally biased region" description="Polar residues" evidence="5">
    <location>
        <begin position="1"/>
        <end position="10"/>
    </location>
</feature>
<comment type="subcellular location">
    <subcellularLocation>
        <location evidence="1">Membrane</location>
        <topology evidence="1">Single-pass membrane protein</topology>
    </subcellularLocation>
</comment>
<reference evidence="8 9" key="1">
    <citation type="submission" date="2016-01" db="EMBL/GenBank/DDBJ databases">
        <authorList>
            <person name="Oliw E.H."/>
        </authorList>
    </citation>
    <scope>NUCLEOTIDE SEQUENCE [LARGE SCALE GENOMIC DNA]</scope>
    <source>
        <strain evidence="8">LMG 22029</strain>
    </source>
</reference>
<sequence length="1351" mass="141783">MTERNGQTPGEQADPSEGRGNDTSADTVPAPKKPRGGWRRLAKWLGGIVLVIVLCFALGLAMILYGLNSERGTRYVWQAATSLLGGRLSGTLDGGAISTGLRLRNVHWKSLDGAGTDIAVDSVSGRWELTRAPLRFTIDYLHVGTVDARIAPSQKSSGPVQLPTDLRLPIQLVISDVTLDKLRLHEGATTTEFSRLALSGHSDGRHHAATVQRLDTPFGAVTAALKLDGGARPFPLTGDLGYSGKVSDETVQVAARLAGSLENLTADIDASGMKLKGSAHVEAEPFGEVPLKRALVSVDHVNPQAFSASAPFADLALRAELKPDPATPNALVVTGPVSIVNAKPGTVDKQLIPLIDARANVKLDASEQTISGLNVRLLKEATLTGGGALKDGKGEFDLKVAKLDLSQIESTIRPTQFGGPIGIKLAGDTQTITLDLNDAKAALRAQGKITLDARQTAFDNVKLTAGTGRIELSGALKKDVHSTYDVKAKIVDFNPLLLSEQLIATPPPAKGAKKPAAKPRTIEARVNGTLSATGVLAPVLTTKAQFKLGESVYDNLPLTGAGTIQVVGMRILPSNATLSIAGNNVDLNGSFGTPSDRLRFRIDAPQLERLGFGLAGLVKADGDLTGSFAHPNVAANYQADSVVFGANRVGHAEGRAEARDGANGALVFTLKARDLSTDGVDLSSLDANLNGTRANHTLNATAVGKLRGNAVNLTLAANGRLTDARDGAHWDGTVTRLSNKGTPNLNLETPLTVSYAPNHIALGATRLSAEGAALDLKSFAFDNGRISSAGSLTNLSVLRMLEIREELMGGPPPIKTDLVFDGDWNFALGATATGYMQVKRRGGDVSIDAARGVAALGITDIAARADFTGGNRLNATLHAQASRIGVIDANVHTTLVSRDGVLTVSDEAPLNGSIDASVPTLRTTGGLIGPTYLLDGRLGLKLTIAGIVAKPTVSGMLTGDALSVTVIDQGVQLKDGVIRIALSENLVDLQQVEFHGASGTLRATGKVRLDQDQPDLTASIIADKLELFASPDRQLQLSGSASVANAGLKGGINIDGKFTVDHALFDLPEQSAPSLGDDVVIVRPDGTVKGEDQHVIATGEKPVGAFAPRANIDIDLGQRFRFRGAGADLGLAGTITAMSAPNMPLRAVGNVRVTPGSTYTAFGRKLGIENGFFTFNGPVTNPGINILAMRRNQEIEAGVQVTGTVQAPNAKLISEPNVPDNEKLSWLLFGHGTDQGNNVGQQSAMTNALALLGSASGKRIAQTFGLDEFSIGTSEVGLTDPQVVMLSKAINERLVLGYEQGLQSASNAIKMTLSLSRFWSVSAYGGTFQGLDLLYTRRFDSWARRNRPSEK</sequence>
<keyword evidence="4 6" id="KW-0472">Membrane</keyword>
<accession>A0A158GXD0</accession>
<evidence type="ECO:0000256" key="3">
    <source>
        <dbReference type="ARBA" id="ARBA00022989"/>
    </source>
</evidence>
<protein>
    <submittedName>
        <fullName evidence="8">PF04357 family protein</fullName>
    </submittedName>
</protein>
<dbReference type="EMBL" id="FCOC02000011">
    <property type="protein sequence ID" value="SAL36765.1"/>
    <property type="molecule type" value="Genomic_DNA"/>
</dbReference>
<evidence type="ECO:0000256" key="6">
    <source>
        <dbReference type="SAM" id="Phobius"/>
    </source>
</evidence>
<evidence type="ECO:0000259" key="7">
    <source>
        <dbReference type="Pfam" id="PF04357"/>
    </source>
</evidence>
<dbReference type="RefSeq" id="WP_060856863.1">
    <property type="nucleotide sequence ID" value="NZ_FCOC02000011.1"/>
</dbReference>
<dbReference type="GO" id="GO:0005886">
    <property type="term" value="C:plasma membrane"/>
    <property type="evidence" value="ECO:0007669"/>
    <property type="project" value="InterPro"/>
</dbReference>
<keyword evidence="2 6" id="KW-0812">Transmembrane</keyword>
<keyword evidence="3 6" id="KW-1133">Transmembrane helix</keyword>